<proteinExistence type="predicted"/>
<sequence>MTGWADSGLGVHPVSHIVAMIVVVTMAMTCAEALFMRHTLARVFGGVSPPHRGDRHELVHDYHR</sequence>
<evidence type="ECO:0000313" key="2">
    <source>
        <dbReference type="EMBL" id="EFM48937.1"/>
    </source>
</evidence>
<accession>E0DFP0</accession>
<reference evidence="2" key="1">
    <citation type="submission" date="2010-08" db="EMBL/GenBank/DDBJ databases">
        <authorList>
            <person name="Harkins D.M."/>
            <person name="Madupu R."/>
            <person name="Durkin A.S."/>
            <person name="Torralba M."/>
            <person name="Methe B."/>
            <person name="Sutton G.G."/>
            <person name="Nelson K.E."/>
        </authorList>
    </citation>
    <scope>NUCLEOTIDE SEQUENCE [LARGE SCALE GENOMIC DNA]</scope>
    <source>
        <strain evidence="2">ATCC 14266</strain>
    </source>
</reference>
<dbReference type="Proteomes" id="UP000004218">
    <property type="component" value="Unassembled WGS sequence"/>
</dbReference>
<gene>
    <name evidence="2" type="ORF">HMPREF0299_6683</name>
</gene>
<dbReference type="EMBL" id="ACSH02000005">
    <property type="protein sequence ID" value="EFM48937.1"/>
    <property type="molecule type" value="Genomic_DNA"/>
</dbReference>
<organism evidence="2 3">
    <name type="scientific">Corynebacterium matruchotii ATCC 14266</name>
    <dbReference type="NCBI Taxonomy" id="553207"/>
    <lineage>
        <taxon>Bacteria</taxon>
        <taxon>Bacillati</taxon>
        <taxon>Actinomycetota</taxon>
        <taxon>Actinomycetes</taxon>
        <taxon>Mycobacteriales</taxon>
        <taxon>Corynebacteriaceae</taxon>
        <taxon>Corynebacterium</taxon>
    </lineage>
</organism>
<keyword evidence="3" id="KW-1185">Reference proteome</keyword>
<dbReference type="AlphaFoldDB" id="E0DFP0"/>
<keyword evidence="1" id="KW-1133">Transmembrane helix</keyword>
<protein>
    <submittedName>
        <fullName evidence="2">Uncharacterized protein</fullName>
    </submittedName>
</protein>
<dbReference type="STRING" id="553207.HMPREF0299_6683"/>
<keyword evidence="1" id="KW-0812">Transmembrane</keyword>
<evidence type="ECO:0000256" key="1">
    <source>
        <dbReference type="SAM" id="Phobius"/>
    </source>
</evidence>
<comment type="caution">
    <text evidence="2">The sequence shown here is derived from an EMBL/GenBank/DDBJ whole genome shotgun (WGS) entry which is preliminary data.</text>
</comment>
<feature type="transmembrane region" description="Helical" evidence="1">
    <location>
        <begin position="14"/>
        <end position="35"/>
    </location>
</feature>
<name>E0DFP0_9CORY</name>
<keyword evidence="1" id="KW-0472">Membrane</keyword>
<evidence type="ECO:0000313" key="3">
    <source>
        <dbReference type="Proteomes" id="UP000004218"/>
    </source>
</evidence>